<dbReference type="Proteomes" id="UP000494206">
    <property type="component" value="Unassembled WGS sequence"/>
</dbReference>
<sequence length="215" mass="24125">MFYGVLQMVVEAFEELAAWNQTSNHAEQFSSNTMLSGMIIEQESRQSMNMASGNPGFPNMTIAGSSTIVEGPAIQPAPLLAPMSRTHHTSTLMPDDISTIYIKGIPFWMFFYRYDPALFSKLTKTQLKQLNCDALKNTISVIARVLKIQINTRFTGAEAERLVGIVDRVTFGELQFTTLNEDELIKVIKWIVRNLQAMVAWKLKRTNCGLGAQQV</sequence>
<dbReference type="AlphaFoldDB" id="A0A8S1FFJ2"/>
<gene>
    <name evidence="1" type="ORF">CBOVIS_LOCUS11983</name>
</gene>
<evidence type="ECO:0000313" key="2">
    <source>
        <dbReference type="Proteomes" id="UP000494206"/>
    </source>
</evidence>
<protein>
    <submittedName>
        <fullName evidence="1">Uncharacterized protein</fullName>
    </submittedName>
</protein>
<dbReference type="EMBL" id="CADEPM010000010">
    <property type="protein sequence ID" value="CAB3410460.1"/>
    <property type="molecule type" value="Genomic_DNA"/>
</dbReference>
<reference evidence="1 2" key="1">
    <citation type="submission" date="2020-04" db="EMBL/GenBank/DDBJ databases">
        <authorList>
            <person name="Laetsch R D."/>
            <person name="Stevens L."/>
            <person name="Kumar S."/>
            <person name="Blaxter L. M."/>
        </authorList>
    </citation>
    <scope>NUCLEOTIDE SEQUENCE [LARGE SCALE GENOMIC DNA]</scope>
</reference>
<evidence type="ECO:0000313" key="1">
    <source>
        <dbReference type="EMBL" id="CAB3410460.1"/>
    </source>
</evidence>
<keyword evidence="2" id="KW-1185">Reference proteome</keyword>
<comment type="caution">
    <text evidence="1">The sequence shown here is derived from an EMBL/GenBank/DDBJ whole genome shotgun (WGS) entry which is preliminary data.</text>
</comment>
<accession>A0A8S1FFJ2</accession>
<name>A0A8S1FFJ2_9PELO</name>
<proteinExistence type="predicted"/>
<organism evidence="1 2">
    <name type="scientific">Caenorhabditis bovis</name>
    <dbReference type="NCBI Taxonomy" id="2654633"/>
    <lineage>
        <taxon>Eukaryota</taxon>
        <taxon>Metazoa</taxon>
        <taxon>Ecdysozoa</taxon>
        <taxon>Nematoda</taxon>
        <taxon>Chromadorea</taxon>
        <taxon>Rhabditida</taxon>
        <taxon>Rhabditina</taxon>
        <taxon>Rhabditomorpha</taxon>
        <taxon>Rhabditoidea</taxon>
        <taxon>Rhabditidae</taxon>
        <taxon>Peloderinae</taxon>
        <taxon>Caenorhabditis</taxon>
    </lineage>
</organism>